<gene>
    <name evidence="2" type="ORF">A5685_19760</name>
</gene>
<dbReference type="AlphaFoldDB" id="A0A1A2SLB1"/>
<dbReference type="Gene3D" id="3.10.450.50">
    <property type="match status" value="1"/>
</dbReference>
<dbReference type="InterPro" id="IPR032710">
    <property type="entry name" value="NTF2-like_dom_sf"/>
</dbReference>
<dbReference type="Pfam" id="PF12680">
    <property type="entry name" value="SnoaL_2"/>
    <property type="match status" value="1"/>
</dbReference>
<name>A0A1A2SLB1_9MYCO</name>
<proteinExistence type="predicted"/>
<protein>
    <recommendedName>
        <fullName evidence="1">SnoaL-like domain-containing protein</fullName>
    </recommendedName>
</protein>
<dbReference type="Proteomes" id="UP000093861">
    <property type="component" value="Unassembled WGS sequence"/>
</dbReference>
<dbReference type="InterPro" id="IPR037401">
    <property type="entry name" value="SnoaL-like"/>
</dbReference>
<sequence length="148" mass="16544">MGAARGRPQSRCLRTEVSPDTALRRAREEVVLRHVAAENARDLDAAMATFTHPRYEIIPTGTVFDGDEAVRAMLLQQWVDLPMLRYAAEAIYHGDNGLVVETRTTAPGTPLDMLSVNLFGFRGPDLVLERCYFDRMLLAAQLESIRTP</sequence>
<organism evidence="2 3">
    <name type="scientific">Mycobacterium colombiense</name>
    <dbReference type="NCBI Taxonomy" id="339268"/>
    <lineage>
        <taxon>Bacteria</taxon>
        <taxon>Bacillati</taxon>
        <taxon>Actinomycetota</taxon>
        <taxon>Actinomycetes</taxon>
        <taxon>Mycobacteriales</taxon>
        <taxon>Mycobacteriaceae</taxon>
        <taxon>Mycobacterium</taxon>
        <taxon>Mycobacterium avium complex (MAC)</taxon>
    </lineage>
</organism>
<evidence type="ECO:0000259" key="1">
    <source>
        <dbReference type="Pfam" id="PF12680"/>
    </source>
</evidence>
<dbReference type="EMBL" id="LZJS01000031">
    <property type="protein sequence ID" value="OBH64969.1"/>
    <property type="molecule type" value="Genomic_DNA"/>
</dbReference>
<comment type="caution">
    <text evidence="2">The sequence shown here is derived from an EMBL/GenBank/DDBJ whole genome shotgun (WGS) entry which is preliminary data.</text>
</comment>
<evidence type="ECO:0000313" key="2">
    <source>
        <dbReference type="EMBL" id="OBH64969.1"/>
    </source>
</evidence>
<reference evidence="2 3" key="1">
    <citation type="submission" date="2016-06" db="EMBL/GenBank/DDBJ databases">
        <authorList>
            <person name="Kjaerup R.B."/>
            <person name="Dalgaard T.S."/>
            <person name="Juul-Madsen H.R."/>
        </authorList>
    </citation>
    <scope>NUCLEOTIDE SEQUENCE [LARGE SCALE GENOMIC DNA]</scope>
    <source>
        <strain evidence="2 3">E2464</strain>
    </source>
</reference>
<feature type="domain" description="SnoaL-like" evidence="1">
    <location>
        <begin position="31"/>
        <end position="123"/>
    </location>
</feature>
<evidence type="ECO:0000313" key="3">
    <source>
        <dbReference type="Proteomes" id="UP000093861"/>
    </source>
</evidence>
<dbReference type="SUPFAM" id="SSF54427">
    <property type="entry name" value="NTF2-like"/>
    <property type="match status" value="1"/>
</dbReference>
<accession>A0A1A2SLB1</accession>